<keyword evidence="2" id="KW-1185">Reference proteome</keyword>
<proteinExistence type="predicted"/>
<comment type="caution">
    <text evidence="1">The sequence shown here is derived from an EMBL/GenBank/DDBJ whole genome shotgun (WGS) entry which is preliminary data.</text>
</comment>
<gene>
    <name evidence="1" type="ORF">KUTeg_006633</name>
</gene>
<protein>
    <submittedName>
        <fullName evidence="1">Uncharacterized protein</fullName>
    </submittedName>
</protein>
<organism evidence="1 2">
    <name type="scientific">Tegillarca granosa</name>
    <name type="common">Malaysian cockle</name>
    <name type="synonym">Anadara granosa</name>
    <dbReference type="NCBI Taxonomy" id="220873"/>
    <lineage>
        <taxon>Eukaryota</taxon>
        <taxon>Metazoa</taxon>
        <taxon>Spiralia</taxon>
        <taxon>Lophotrochozoa</taxon>
        <taxon>Mollusca</taxon>
        <taxon>Bivalvia</taxon>
        <taxon>Autobranchia</taxon>
        <taxon>Pteriomorphia</taxon>
        <taxon>Arcoida</taxon>
        <taxon>Arcoidea</taxon>
        <taxon>Arcidae</taxon>
        <taxon>Tegillarca</taxon>
    </lineage>
</organism>
<dbReference type="Proteomes" id="UP001217089">
    <property type="component" value="Unassembled WGS sequence"/>
</dbReference>
<sequence length="86" mass="10184">MQAFVYIQCRPVCHQSHLQRKTRNTCPKLKRQHRDNLLALKVFEDLYQDFKLFLQSKDTEVDSVTSDSVDQLTVLTRWLKLSTKSN</sequence>
<name>A0ABQ9FAV7_TEGGR</name>
<accession>A0ABQ9FAV7</accession>
<evidence type="ECO:0000313" key="1">
    <source>
        <dbReference type="EMBL" id="KAJ8314483.1"/>
    </source>
</evidence>
<reference evidence="1 2" key="1">
    <citation type="submission" date="2022-12" db="EMBL/GenBank/DDBJ databases">
        <title>Chromosome-level genome of Tegillarca granosa.</title>
        <authorList>
            <person name="Kim J."/>
        </authorList>
    </citation>
    <scope>NUCLEOTIDE SEQUENCE [LARGE SCALE GENOMIC DNA]</scope>
    <source>
        <strain evidence="1">Teg-2019</strain>
        <tissue evidence="1">Adductor muscle</tissue>
    </source>
</reference>
<dbReference type="EMBL" id="JARBDR010000337">
    <property type="protein sequence ID" value="KAJ8314483.1"/>
    <property type="molecule type" value="Genomic_DNA"/>
</dbReference>
<evidence type="ECO:0000313" key="2">
    <source>
        <dbReference type="Proteomes" id="UP001217089"/>
    </source>
</evidence>